<name>A0AA35VE46_LACSI</name>
<proteinExistence type="predicted"/>
<gene>
    <name evidence="1" type="ORF">LSALG_LOCUS10348</name>
</gene>
<organism evidence="1 2">
    <name type="scientific">Lactuca saligna</name>
    <name type="common">Willowleaf lettuce</name>
    <dbReference type="NCBI Taxonomy" id="75948"/>
    <lineage>
        <taxon>Eukaryota</taxon>
        <taxon>Viridiplantae</taxon>
        <taxon>Streptophyta</taxon>
        <taxon>Embryophyta</taxon>
        <taxon>Tracheophyta</taxon>
        <taxon>Spermatophyta</taxon>
        <taxon>Magnoliopsida</taxon>
        <taxon>eudicotyledons</taxon>
        <taxon>Gunneridae</taxon>
        <taxon>Pentapetalae</taxon>
        <taxon>asterids</taxon>
        <taxon>campanulids</taxon>
        <taxon>Asterales</taxon>
        <taxon>Asteraceae</taxon>
        <taxon>Cichorioideae</taxon>
        <taxon>Cichorieae</taxon>
        <taxon>Lactucinae</taxon>
        <taxon>Lactuca</taxon>
    </lineage>
</organism>
<evidence type="ECO:0000313" key="2">
    <source>
        <dbReference type="Proteomes" id="UP001177003"/>
    </source>
</evidence>
<evidence type="ECO:0000313" key="1">
    <source>
        <dbReference type="EMBL" id="CAI9270005.1"/>
    </source>
</evidence>
<accession>A0AA35VE46</accession>
<dbReference type="Proteomes" id="UP001177003">
    <property type="component" value="Chromosome 1"/>
</dbReference>
<sequence>MRTDEIIDKSLKSHDGSQVCEDFVGASQTWLSKIKRCCRNEGPWRRFSISDCLGGLPNDFFASFRKSTWHQKLNMTFLVRRFSIGTKSDLSKIMLSQSGILAGTPDNIWITRLLAVLIF</sequence>
<reference evidence="1" key="1">
    <citation type="submission" date="2023-04" db="EMBL/GenBank/DDBJ databases">
        <authorList>
            <person name="Vijverberg K."/>
            <person name="Xiong W."/>
            <person name="Schranz E."/>
        </authorList>
    </citation>
    <scope>NUCLEOTIDE SEQUENCE</scope>
</reference>
<dbReference type="EMBL" id="OX465077">
    <property type="protein sequence ID" value="CAI9270005.1"/>
    <property type="molecule type" value="Genomic_DNA"/>
</dbReference>
<protein>
    <submittedName>
        <fullName evidence="1">Uncharacterized protein</fullName>
    </submittedName>
</protein>
<dbReference type="AlphaFoldDB" id="A0AA35VE46"/>
<keyword evidence="2" id="KW-1185">Reference proteome</keyword>